<dbReference type="STRING" id="1218173.BALCAV_0218080"/>
<name>J8TBX7_ALKAL</name>
<dbReference type="Gene3D" id="3.10.105.10">
    <property type="entry name" value="Dipeptide-binding Protein, Domain 3"/>
    <property type="match status" value="1"/>
</dbReference>
<organism evidence="7 9">
    <name type="scientific">Alkalihalobacillus alcalophilus ATCC 27647 = CGMCC 1.3604</name>
    <dbReference type="NCBI Taxonomy" id="1218173"/>
    <lineage>
        <taxon>Bacteria</taxon>
        <taxon>Bacillati</taxon>
        <taxon>Bacillota</taxon>
        <taxon>Bacilli</taxon>
        <taxon>Bacillales</taxon>
        <taxon>Bacillaceae</taxon>
        <taxon>Alkalihalobacillus</taxon>
    </lineage>
</organism>
<reference evidence="8 10" key="3">
    <citation type="submission" date="2014-01" db="EMBL/GenBank/DDBJ databases">
        <title>Draft genome sequencing of Bacillus alcalophilus CGMCC 1.3604.</title>
        <authorList>
            <person name="Yang J."/>
            <person name="Diao L."/>
            <person name="Yang S."/>
        </authorList>
    </citation>
    <scope>NUCLEOTIDE SEQUENCE [LARGE SCALE GENOMIC DNA]</scope>
    <source>
        <strain evidence="8 10">CGMCC 1.3604</strain>
    </source>
</reference>
<dbReference type="Proteomes" id="UP000297014">
    <property type="component" value="Unassembled WGS sequence"/>
</dbReference>
<evidence type="ECO:0000313" key="8">
    <source>
        <dbReference type="EMBL" id="THG90400.1"/>
    </source>
</evidence>
<dbReference type="InterPro" id="IPR000914">
    <property type="entry name" value="SBP_5_dom"/>
</dbReference>
<evidence type="ECO:0000256" key="3">
    <source>
        <dbReference type="ARBA" id="ARBA00022729"/>
    </source>
</evidence>
<keyword evidence="9" id="KW-1185">Reference proteome</keyword>
<keyword evidence="2" id="KW-0813">Transport</keyword>
<evidence type="ECO:0000313" key="9">
    <source>
        <dbReference type="Proteomes" id="UP000002754"/>
    </source>
</evidence>
<evidence type="ECO:0000256" key="1">
    <source>
        <dbReference type="ARBA" id="ARBA00005695"/>
    </source>
</evidence>
<dbReference type="Gene3D" id="3.90.76.10">
    <property type="entry name" value="Dipeptide-binding Protein, Domain 1"/>
    <property type="match status" value="1"/>
</dbReference>
<dbReference type="AlphaFoldDB" id="J8TBX7"/>
<keyword evidence="3 4" id="KW-0732">Signal</keyword>
<dbReference type="OrthoDB" id="9796817at2"/>
<dbReference type="InterPro" id="IPR039424">
    <property type="entry name" value="SBP_5"/>
</dbReference>
<dbReference type="EMBL" id="ALPT02000078">
    <property type="protein sequence ID" value="KGA96138.1"/>
    <property type="molecule type" value="Genomic_DNA"/>
</dbReference>
<dbReference type="PANTHER" id="PTHR30290:SF9">
    <property type="entry name" value="OLIGOPEPTIDE-BINDING PROTEIN APPA"/>
    <property type="match status" value="1"/>
</dbReference>
<dbReference type="SUPFAM" id="SSF53850">
    <property type="entry name" value="Periplasmic binding protein-like II"/>
    <property type="match status" value="1"/>
</dbReference>
<accession>J8TBX7</accession>
<protein>
    <submittedName>
        <fullName evidence="7">ABC transporter substrate-binding protein</fullName>
    </submittedName>
    <submittedName>
        <fullName evidence="6">Dipeptide/oligopeptide transporter</fullName>
    </submittedName>
</protein>
<dbReference type="InterPro" id="IPR030678">
    <property type="entry name" value="Peptide/Ni-bd"/>
</dbReference>
<evidence type="ECO:0000256" key="2">
    <source>
        <dbReference type="ARBA" id="ARBA00022448"/>
    </source>
</evidence>
<evidence type="ECO:0000313" key="6">
    <source>
        <dbReference type="EMBL" id="AFV25764.1"/>
    </source>
</evidence>
<evidence type="ECO:0000313" key="10">
    <source>
        <dbReference type="Proteomes" id="UP000297014"/>
    </source>
</evidence>
<feature type="domain" description="Solute-binding protein family 5" evidence="5">
    <location>
        <begin position="89"/>
        <end position="451"/>
    </location>
</feature>
<reference evidence="7 9" key="2">
    <citation type="journal article" date="2014" name="Genome Announc.">
        <title>Draft Genome Sequence of Bacillus alcalophilus AV1934, a Classic Alkaliphile Isolated from Human Feces in 1934.</title>
        <authorList>
            <person name="Attie O."/>
            <person name="Jayaprakash A."/>
            <person name="Shah H."/>
            <person name="Paulsen I.T."/>
            <person name="Morino M."/>
            <person name="Takahashi Y."/>
            <person name="Narumi I."/>
            <person name="Sachidanandam R."/>
            <person name="Satoh K."/>
            <person name="Ito M."/>
            <person name="Krulwich T.A."/>
        </authorList>
    </citation>
    <scope>NUCLEOTIDE SEQUENCE [LARGE SCALE GENOMIC DNA]</scope>
    <source>
        <strain evidence="7 9">AV1934</strain>
    </source>
</reference>
<dbReference type="Pfam" id="PF00496">
    <property type="entry name" value="SBP_bac_5"/>
    <property type="match status" value="1"/>
</dbReference>
<gene>
    <name evidence="8" type="ORF">AJ85_10965</name>
    <name evidence="6" type="ORF">BalcAV1633</name>
    <name evidence="7" type="ORF">BALCAV_0218080</name>
</gene>
<dbReference type="RefSeq" id="WP_003322112.1">
    <property type="nucleotide sequence ID" value="NZ_ALPT02000078.1"/>
</dbReference>
<dbReference type="eggNOG" id="COG0747">
    <property type="taxonomic scope" value="Bacteria"/>
</dbReference>
<reference evidence="6" key="1">
    <citation type="submission" date="2012-07" db="EMBL/GenBank/DDBJ databases">
        <title>A Draft Genome for Bacillus alcalophilus strain ATCC 27647.</title>
        <authorList>
            <person name="Attie O."/>
            <person name="Jayaprakash A."/>
            <person name="Sachidanandam R."/>
            <person name="Shah H."/>
            <person name="Paulsen I."/>
            <person name="Morino M."/>
            <person name="Ito M."/>
            <person name="Krulwich T."/>
        </authorList>
    </citation>
    <scope>NUCLEOTIDE SEQUENCE</scope>
    <source>
        <strain evidence="6">ATCC 27647</strain>
    </source>
</reference>
<comment type="similarity">
    <text evidence="1">Belongs to the bacterial solute-binding protein 5 family.</text>
</comment>
<dbReference type="GO" id="GO:0042597">
    <property type="term" value="C:periplasmic space"/>
    <property type="evidence" value="ECO:0007669"/>
    <property type="project" value="UniProtKB-ARBA"/>
</dbReference>
<dbReference type="CDD" id="cd08499">
    <property type="entry name" value="PBP2_Ylib_like"/>
    <property type="match status" value="1"/>
</dbReference>
<dbReference type="Gene3D" id="3.40.190.10">
    <property type="entry name" value="Periplasmic binding protein-like II"/>
    <property type="match status" value="1"/>
</dbReference>
<evidence type="ECO:0000256" key="4">
    <source>
        <dbReference type="SAM" id="SignalP"/>
    </source>
</evidence>
<dbReference type="GO" id="GO:1904680">
    <property type="term" value="F:peptide transmembrane transporter activity"/>
    <property type="evidence" value="ECO:0007669"/>
    <property type="project" value="TreeGrafter"/>
</dbReference>
<sequence>MKVSKNSFFLTLLVMFLSIVLVACGAGNDTNESEDSTAGEEGTAGGTLIINQSSDAVSLDPHGSNDTPSSNVAYNIYEALVVQDQELNLLPGLATEWTQDEEDPTRWEFQLREGVTFHDGSDFNAEVVKANIDRILDEDVASPRSFLYDMIVEINVIDDYTVEFITEYPYAPLAANLAHNGGGMISKELIEADYAAMEEGREPGAVINEGPIGTGYFKFENWNPGQEINLTRNEDYWGENAKLDGVTFRVVSEPGTRLANLQTGDAHISHPIIPSDVGQVEAIDNLEVTRTPSVSLSYFGFNVEKEPFNDVKVRQAVSMAINKDDIINGVYDGAGIPAIGPLAPAVFGYSENAEPIPYDVDRAKELLAEAGYEDGFTTTLWTNDSPERTNAAVAVQAQLAEIGITVNIEVLEWGAYLEQTSNGEHDMFILGWSTVTGDGDYGMYALFHSSQHGTPGNRTFIDNAELDDLLDQARRSSDEQERLDLYEQAQEILIEEAPMLYIHHQEFLLGYRSEVQGLVQTPTDILKLNEVTIQ</sequence>
<dbReference type="PIRSF" id="PIRSF002741">
    <property type="entry name" value="MppA"/>
    <property type="match status" value="1"/>
</dbReference>
<feature type="signal peptide" evidence="4">
    <location>
        <begin position="1"/>
        <end position="25"/>
    </location>
</feature>
<dbReference type="GO" id="GO:0015833">
    <property type="term" value="P:peptide transport"/>
    <property type="evidence" value="ECO:0007669"/>
    <property type="project" value="TreeGrafter"/>
</dbReference>
<dbReference type="PANTHER" id="PTHR30290">
    <property type="entry name" value="PERIPLASMIC BINDING COMPONENT OF ABC TRANSPORTER"/>
    <property type="match status" value="1"/>
</dbReference>
<dbReference type="GO" id="GO:0043190">
    <property type="term" value="C:ATP-binding cassette (ABC) transporter complex"/>
    <property type="evidence" value="ECO:0007669"/>
    <property type="project" value="InterPro"/>
</dbReference>
<dbReference type="EMBL" id="JX399341">
    <property type="protein sequence ID" value="AFV25764.1"/>
    <property type="molecule type" value="Genomic_DNA"/>
</dbReference>
<proteinExistence type="inferred from homology"/>
<feature type="chain" id="PRO_5038329557" evidence="4">
    <location>
        <begin position="26"/>
        <end position="534"/>
    </location>
</feature>
<dbReference type="EMBL" id="JALP01000155">
    <property type="protein sequence ID" value="THG90400.1"/>
    <property type="molecule type" value="Genomic_DNA"/>
</dbReference>
<evidence type="ECO:0000259" key="5">
    <source>
        <dbReference type="Pfam" id="PF00496"/>
    </source>
</evidence>
<evidence type="ECO:0000313" key="7">
    <source>
        <dbReference type="EMBL" id="KGA96138.1"/>
    </source>
</evidence>
<dbReference type="PROSITE" id="PS51257">
    <property type="entry name" value="PROKAR_LIPOPROTEIN"/>
    <property type="match status" value="1"/>
</dbReference>
<dbReference type="Proteomes" id="UP000002754">
    <property type="component" value="Unassembled WGS sequence"/>
</dbReference>